<dbReference type="Proteomes" id="UP000836597">
    <property type="component" value="Chromosome"/>
</dbReference>
<organism evidence="5">
    <name type="scientific">Acididesulfobacillus acetoxydans</name>
    <dbReference type="NCBI Taxonomy" id="1561005"/>
    <lineage>
        <taxon>Bacteria</taxon>
        <taxon>Bacillati</taxon>
        <taxon>Bacillota</taxon>
        <taxon>Clostridia</taxon>
        <taxon>Eubacteriales</taxon>
        <taxon>Peptococcaceae</taxon>
        <taxon>Acididesulfobacillus</taxon>
    </lineage>
</organism>
<dbReference type="InterPro" id="IPR039425">
    <property type="entry name" value="RNA_pol_sigma-70-like"/>
</dbReference>
<feature type="domain" description="RNA polymerase sigma-70 region 2" evidence="4">
    <location>
        <begin position="14"/>
        <end position="81"/>
    </location>
</feature>
<evidence type="ECO:0000313" key="7">
    <source>
        <dbReference type="Proteomes" id="UP001071230"/>
    </source>
</evidence>
<dbReference type="GO" id="GO:0016987">
    <property type="term" value="F:sigma factor activity"/>
    <property type="evidence" value="ECO:0007669"/>
    <property type="project" value="UniProtKB-KW"/>
</dbReference>
<dbReference type="SUPFAM" id="SSF88946">
    <property type="entry name" value="Sigma2 domain of RNA polymerase sigma factors"/>
    <property type="match status" value="1"/>
</dbReference>
<evidence type="ECO:0000256" key="1">
    <source>
        <dbReference type="ARBA" id="ARBA00023015"/>
    </source>
</evidence>
<evidence type="ECO:0000256" key="2">
    <source>
        <dbReference type="ARBA" id="ARBA00023082"/>
    </source>
</evidence>
<dbReference type="PANTHER" id="PTHR43133">
    <property type="entry name" value="RNA POLYMERASE ECF-TYPE SIGMA FACTO"/>
    <property type="match status" value="1"/>
</dbReference>
<accession>A0A8S0WM45</accession>
<keyword evidence="2" id="KW-0731">Sigma factor</keyword>
<evidence type="ECO:0000256" key="3">
    <source>
        <dbReference type="ARBA" id="ARBA00023163"/>
    </source>
</evidence>
<name>A0A8S0WM45_9FIRM</name>
<keyword evidence="3" id="KW-0804">Transcription</keyword>
<dbReference type="Gene3D" id="1.10.1740.10">
    <property type="match status" value="1"/>
</dbReference>
<dbReference type="PANTHER" id="PTHR43133:SF25">
    <property type="entry name" value="RNA POLYMERASE SIGMA FACTOR RFAY-RELATED"/>
    <property type="match status" value="1"/>
</dbReference>
<proteinExistence type="predicted"/>
<dbReference type="AlphaFoldDB" id="A0A8S0WM45"/>
<dbReference type="KEGG" id="aacx:DEACI_1027"/>
<keyword evidence="7" id="KW-1185">Reference proteome</keyword>
<reference evidence="5" key="2">
    <citation type="submission" date="2020-01" db="EMBL/GenBank/DDBJ databases">
        <authorList>
            <person name="Hornung B."/>
        </authorList>
    </citation>
    <scope>NUCLEOTIDE SEQUENCE</scope>
    <source>
        <strain evidence="5">PacBioINE</strain>
    </source>
</reference>
<dbReference type="RefSeq" id="WP_240984059.1">
    <property type="nucleotide sequence ID" value="NZ_CDGJ01000068.1"/>
</dbReference>
<evidence type="ECO:0000259" key="4">
    <source>
        <dbReference type="Pfam" id="PF04542"/>
    </source>
</evidence>
<dbReference type="Proteomes" id="UP001071230">
    <property type="component" value="Unassembled WGS sequence"/>
</dbReference>
<dbReference type="Pfam" id="PF04542">
    <property type="entry name" value="Sigma70_r2"/>
    <property type="match status" value="1"/>
</dbReference>
<dbReference type="GO" id="GO:0006352">
    <property type="term" value="P:DNA-templated transcription initiation"/>
    <property type="evidence" value="ECO:0007669"/>
    <property type="project" value="InterPro"/>
</dbReference>
<evidence type="ECO:0000313" key="5">
    <source>
        <dbReference type="EMBL" id="CAA7600374.1"/>
    </source>
</evidence>
<dbReference type="InterPro" id="IPR013325">
    <property type="entry name" value="RNA_pol_sigma_r2"/>
</dbReference>
<protein>
    <submittedName>
        <fullName evidence="5">RNA polymerase sigma factor, region 2</fullName>
    </submittedName>
</protein>
<dbReference type="EMBL" id="CDGJ01000068">
    <property type="protein sequence ID" value="CEJ07896.1"/>
    <property type="molecule type" value="Genomic_DNA"/>
</dbReference>
<sequence length="139" mass="15853">MAFLDRNLELFEILFRQSYRQLYLIAFSITGDKELSEDAVQQAFAQAYVKMNQLKDKSKFLAWVTAITVNQAKDLVKSARRHKVIPITDDMQTAGLQDSLEQTYLLKDEVAHVLKVLSEDEAQILEVVDRREGFAAAVS</sequence>
<dbReference type="InterPro" id="IPR007627">
    <property type="entry name" value="RNA_pol_sigma70_r2"/>
</dbReference>
<gene>
    <name evidence="5" type="ORF">DEACI_1027</name>
    <name evidence="6" type="ORF">DEACI_2364</name>
</gene>
<keyword evidence="1" id="KW-0805">Transcription regulation</keyword>
<dbReference type="EMBL" id="LR746496">
    <property type="protein sequence ID" value="CAA7600374.1"/>
    <property type="molecule type" value="Genomic_DNA"/>
</dbReference>
<reference evidence="6" key="1">
    <citation type="submission" date="2014-11" db="EMBL/GenBank/DDBJ databases">
        <authorList>
            <person name="Hornung B.V."/>
        </authorList>
    </citation>
    <scope>NUCLEOTIDE SEQUENCE</scope>
    <source>
        <strain evidence="6">INE</strain>
    </source>
</reference>
<evidence type="ECO:0000313" key="6">
    <source>
        <dbReference type="EMBL" id="CEJ07896.1"/>
    </source>
</evidence>